<gene>
    <name evidence="1" type="ORF">TESG_00760</name>
</gene>
<reference evidence="2" key="1">
    <citation type="journal article" date="2012" name="MBio">
        <title>Comparative genome analysis of Trichophyton rubrum and related dermatophytes reveals candidate genes involved in infection.</title>
        <authorList>
            <person name="Martinez D.A."/>
            <person name="Oliver B.G."/>
            <person name="Graeser Y."/>
            <person name="Goldberg J.M."/>
            <person name="Li W."/>
            <person name="Martinez-Rossi N.M."/>
            <person name="Monod M."/>
            <person name="Shelest E."/>
            <person name="Barton R.C."/>
            <person name="Birch E."/>
            <person name="Brakhage A.A."/>
            <person name="Chen Z."/>
            <person name="Gurr S.J."/>
            <person name="Heiman D."/>
            <person name="Heitman J."/>
            <person name="Kosti I."/>
            <person name="Rossi A."/>
            <person name="Saif S."/>
            <person name="Samalova M."/>
            <person name="Saunders C.W."/>
            <person name="Shea T."/>
            <person name="Summerbell R.C."/>
            <person name="Xu J."/>
            <person name="Young S."/>
            <person name="Zeng Q."/>
            <person name="Birren B.W."/>
            <person name="Cuomo C.A."/>
            <person name="White T.C."/>
        </authorList>
    </citation>
    <scope>NUCLEOTIDE SEQUENCE [LARGE SCALE GENOMIC DNA]</scope>
    <source>
        <strain evidence="2">CBS 112818</strain>
    </source>
</reference>
<proteinExistence type="predicted"/>
<evidence type="ECO:0000313" key="1">
    <source>
        <dbReference type="EMBL" id="EGD93211.1"/>
    </source>
</evidence>
<dbReference type="HOGENOM" id="CLU_2051356_0_0_1"/>
<accession>F2RPF5</accession>
<dbReference type="EMBL" id="GG698478">
    <property type="protein sequence ID" value="EGD93211.1"/>
    <property type="molecule type" value="Genomic_DNA"/>
</dbReference>
<sequence>MRDSGGLILSSCLLQKKKKQATAIPSDGFIRFHVSISKIPGKSNQRTFLPLELVSSSLSLCCRAAARYRYHLLVLAFLDQLNCTFTKLEFLYLATRSLWEVRGIDVEDIFRHCQAGSDRR</sequence>
<organism evidence="1 2">
    <name type="scientific">Trichophyton tonsurans (strain CBS 112818)</name>
    <name type="common">Scalp ringworm fungus</name>
    <dbReference type="NCBI Taxonomy" id="647933"/>
    <lineage>
        <taxon>Eukaryota</taxon>
        <taxon>Fungi</taxon>
        <taxon>Dikarya</taxon>
        <taxon>Ascomycota</taxon>
        <taxon>Pezizomycotina</taxon>
        <taxon>Eurotiomycetes</taxon>
        <taxon>Eurotiomycetidae</taxon>
        <taxon>Onygenales</taxon>
        <taxon>Arthrodermataceae</taxon>
        <taxon>Trichophyton</taxon>
    </lineage>
</organism>
<dbReference type="AlphaFoldDB" id="F2RPF5"/>
<name>F2RPF5_TRIT1</name>
<protein>
    <submittedName>
        <fullName evidence="1">Uncharacterized protein</fullName>
    </submittedName>
</protein>
<evidence type="ECO:0000313" key="2">
    <source>
        <dbReference type="Proteomes" id="UP000009172"/>
    </source>
</evidence>
<dbReference type="Proteomes" id="UP000009172">
    <property type="component" value="Unassembled WGS sequence"/>
</dbReference>
<keyword evidence="2" id="KW-1185">Reference proteome</keyword>